<keyword evidence="3" id="KW-0812">Transmembrane</keyword>
<dbReference type="AlphaFoldDB" id="A0A1F5VS12"/>
<reference evidence="5 6" key="1">
    <citation type="journal article" date="2016" name="Nat. Commun.">
        <title>Thousands of microbial genomes shed light on interconnected biogeochemical processes in an aquifer system.</title>
        <authorList>
            <person name="Anantharaman K."/>
            <person name="Brown C.T."/>
            <person name="Hug L.A."/>
            <person name="Sharon I."/>
            <person name="Castelle C.J."/>
            <person name="Probst A.J."/>
            <person name="Thomas B.C."/>
            <person name="Singh A."/>
            <person name="Wilkins M.J."/>
            <person name="Karaoz U."/>
            <person name="Brodie E.L."/>
            <person name="Williams K.H."/>
            <person name="Hubbard S.S."/>
            <person name="Banfield J.F."/>
        </authorList>
    </citation>
    <scope>NUCLEOTIDE SEQUENCE [LARGE SCALE GENOMIC DNA]</scope>
</reference>
<keyword evidence="3" id="KW-1133">Transmembrane helix</keyword>
<evidence type="ECO:0000256" key="2">
    <source>
        <dbReference type="ARBA" id="ARBA00022801"/>
    </source>
</evidence>
<feature type="transmembrane region" description="Helical" evidence="3">
    <location>
        <begin position="66"/>
        <end position="87"/>
    </location>
</feature>
<dbReference type="GO" id="GO:0046872">
    <property type="term" value="F:metal ion binding"/>
    <property type="evidence" value="ECO:0007669"/>
    <property type="project" value="UniProtKB-KW"/>
</dbReference>
<dbReference type="InterPro" id="IPR004843">
    <property type="entry name" value="Calcineurin-like_PHP"/>
</dbReference>
<gene>
    <name evidence="5" type="ORF">A2Y62_02630</name>
</gene>
<comment type="caution">
    <text evidence="5">The sequence shown here is derived from an EMBL/GenBank/DDBJ whole genome shotgun (WGS) entry which is preliminary data.</text>
</comment>
<accession>A0A1F5VS12</accession>
<protein>
    <recommendedName>
        <fullName evidence="4">Calcineurin-like phosphoesterase domain-containing protein</fullName>
    </recommendedName>
</protein>
<dbReference type="Proteomes" id="UP000178943">
    <property type="component" value="Unassembled WGS sequence"/>
</dbReference>
<dbReference type="Gene3D" id="3.60.21.10">
    <property type="match status" value="1"/>
</dbReference>
<dbReference type="SUPFAM" id="SSF56300">
    <property type="entry name" value="Metallo-dependent phosphatases"/>
    <property type="match status" value="1"/>
</dbReference>
<evidence type="ECO:0000313" key="5">
    <source>
        <dbReference type="EMBL" id="OGF66214.1"/>
    </source>
</evidence>
<keyword evidence="1" id="KW-0479">Metal-binding</keyword>
<dbReference type="GO" id="GO:0016020">
    <property type="term" value="C:membrane"/>
    <property type="evidence" value="ECO:0007669"/>
    <property type="project" value="GOC"/>
</dbReference>
<dbReference type="GO" id="GO:0009245">
    <property type="term" value="P:lipid A biosynthetic process"/>
    <property type="evidence" value="ECO:0007669"/>
    <property type="project" value="TreeGrafter"/>
</dbReference>
<evidence type="ECO:0000259" key="4">
    <source>
        <dbReference type="Pfam" id="PF00149"/>
    </source>
</evidence>
<dbReference type="GO" id="GO:0008758">
    <property type="term" value="F:UDP-2,3-diacylglucosamine hydrolase activity"/>
    <property type="evidence" value="ECO:0007669"/>
    <property type="project" value="TreeGrafter"/>
</dbReference>
<dbReference type="CDD" id="cd07385">
    <property type="entry name" value="MPP_YkuE_C"/>
    <property type="match status" value="1"/>
</dbReference>
<organism evidence="5 6">
    <name type="scientific">Candidatus Fischerbacteria bacterium RBG_13_37_8</name>
    <dbReference type="NCBI Taxonomy" id="1817863"/>
    <lineage>
        <taxon>Bacteria</taxon>
        <taxon>Candidatus Fischeribacteriota</taxon>
    </lineage>
</organism>
<name>A0A1F5VS12_9BACT</name>
<evidence type="ECO:0000256" key="1">
    <source>
        <dbReference type="ARBA" id="ARBA00022723"/>
    </source>
</evidence>
<dbReference type="EMBL" id="MFGW01000095">
    <property type="protein sequence ID" value="OGF66214.1"/>
    <property type="molecule type" value="Genomic_DNA"/>
</dbReference>
<feature type="domain" description="Calcineurin-like phosphoesterase" evidence="4">
    <location>
        <begin position="156"/>
        <end position="320"/>
    </location>
</feature>
<keyword evidence="2" id="KW-0378">Hydrolase</keyword>
<feature type="transmembrane region" description="Helical" evidence="3">
    <location>
        <begin position="107"/>
        <end position="132"/>
    </location>
</feature>
<keyword evidence="3" id="KW-0472">Membrane</keyword>
<feature type="transmembrane region" description="Helical" evidence="3">
    <location>
        <begin position="33"/>
        <end position="54"/>
    </location>
</feature>
<proteinExistence type="predicted"/>
<dbReference type="Pfam" id="PF00149">
    <property type="entry name" value="Metallophos"/>
    <property type="match status" value="1"/>
</dbReference>
<dbReference type="STRING" id="1817863.A2Y62_02630"/>
<dbReference type="InterPro" id="IPR051158">
    <property type="entry name" value="Metallophosphoesterase_sf"/>
</dbReference>
<dbReference type="InterPro" id="IPR029052">
    <property type="entry name" value="Metallo-depent_PP-like"/>
</dbReference>
<dbReference type="PANTHER" id="PTHR31302:SF31">
    <property type="entry name" value="PHOSPHODIESTERASE YAEI"/>
    <property type="match status" value="1"/>
</dbReference>
<sequence>MIIFLIVFLSLYGGIHAYLFFKAKAALDFSMRTSIILALFMLIMLVTPILLRLIERTGNISLARPFANIGFTWMGFLFLFLMTSLVFDIYKLLITIADYILHKSLSAFFPNITYIFLISVFIPFAIIIYGFFEAANIRVEQVIIKTAKLPAEIKELRIVQITDLHLSLTVNEKYLQKVMMLVKESKPDIFISTGDLIDDDTKNLDRLAALLNGVEAQYGKFAVTGNHEFYFGLPRATAFHEKAGFTILRQQSVDIEGILMLTGVDDPTAHQFDPNVDVSALPLLKTIPHERFTILLKHQPRVERGAAGLFDLQLSGHTHKGQIFPFMLFTKIFFPLTGGYLHKIDGSLAYVSRGTGTWGPPIRFLAPPEITVFDIVRKK</sequence>
<evidence type="ECO:0000313" key="6">
    <source>
        <dbReference type="Proteomes" id="UP000178943"/>
    </source>
</evidence>
<evidence type="ECO:0000256" key="3">
    <source>
        <dbReference type="SAM" id="Phobius"/>
    </source>
</evidence>
<dbReference type="PANTHER" id="PTHR31302">
    <property type="entry name" value="TRANSMEMBRANE PROTEIN WITH METALLOPHOSPHOESTERASE DOMAIN-RELATED"/>
    <property type="match status" value="1"/>
</dbReference>